<feature type="region of interest" description="Disordered" evidence="2">
    <location>
        <begin position="155"/>
        <end position="175"/>
    </location>
</feature>
<organism evidence="3 4">
    <name type="scientific">Sphagnum troendelagicum</name>
    <dbReference type="NCBI Taxonomy" id="128251"/>
    <lineage>
        <taxon>Eukaryota</taxon>
        <taxon>Viridiplantae</taxon>
        <taxon>Streptophyta</taxon>
        <taxon>Embryophyta</taxon>
        <taxon>Bryophyta</taxon>
        <taxon>Sphagnophytina</taxon>
        <taxon>Sphagnopsida</taxon>
        <taxon>Sphagnales</taxon>
        <taxon>Sphagnaceae</taxon>
        <taxon>Sphagnum</taxon>
    </lineage>
</organism>
<protein>
    <submittedName>
        <fullName evidence="3">Uncharacterized protein</fullName>
    </submittedName>
</protein>
<evidence type="ECO:0000256" key="1">
    <source>
        <dbReference type="SAM" id="Coils"/>
    </source>
</evidence>
<gene>
    <name evidence="3" type="ORF">CSSPTR1EN2_LOCUS15134</name>
</gene>
<evidence type="ECO:0000256" key="2">
    <source>
        <dbReference type="SAM" id="MobiDB-lite"/>
    </source>
</evidence>
<accession>A0ABP0UGN5</accession>
<proteinExistence type="predicted"/>
<feature type="coiled-coil region" evidence="1">
    <location>
        <begin position="100"/>
        <end position="134"/>
    </location>
</feature>
<keyword evidence="4" id="KW-1185">Reference proteome</keyword>
<feature type="compositionally biased region" description="Polar residues" evidence="2">
    <location>
        <begin position="160"/>
        <end position="175"/>
    </location>
</feature>
<dbReference type="EMBL" id="OZ019895">
    <property type="protein sequence ID" value="CAK9220065.1"/>
    <property type="molecule type" value="Genomic_DNA"/>
</dbReference>
<name>A0ABP0UGN5_9BRYO</name>
<evidence type="ECO:0000313" key="4">
    <source>
        <dbReference type="Proteomes" id="UP001497512"/>
    </source>
</evidence>
<evidence type="ECO:0000313" key="3">
    <source>
        <dbReference type="EMBL" id="CAK9220065.1"/>
    </source>
</evidence>
<dbReference type="Proteomes" id="UP001497512">
    <property type="component" value="Chromosome 3"/>
</dbReference>
<keyword evidence="1" id="KW-0175">Coiled coil</keyword>
<reference evidence="3" key="1">
    <citation type="submission" date="2024-02" db="EMBL/GenBank/DDBJ databases">
        <authorList>
            <consortium name="ELIXIR-Norway"/>
            <consortium name="Elixir Norway"/>
        </authorList>
    </citation>
    <scope>NUCLEOTIDE SEQUENCE</scope>
</reference>
<sequence length="175" mass="20605">MHPNLERFNLRRSDAVLTKTIVESQLQENERALANDNLEDRATVIVTQKIEALDKMDVYYKQTNQDLKRKLREMITAWDSEKQMMESKVKGERQVWEAERQEWQARVSNFHDKHEHLERDHQALKEELENTKSLMHKAGLGIRLPIRNVRELTDGDVDQRSSLSLPPSRGESVQF</sequence>